<gene>
    <name evidence="1" type="ORF">DFL_000372</name>
</gene>
<protein>
    <submittedName>
        <fullName evidence="1">Uncharacterized protein</fullName>
    </submittedName>
</protein>
<evidence type="ECO:0000313" key="1">
    <source>
        <dbReference type="EMBL" id="RVD89359.1"/>
    </source>
</evidence>
<reference evidence="1 2" key="1">
    <citation type="submission" date="2019-01" db="EMBL/GenBank/DDBJ databases">
        <title>Intercellular communication is required for trap formation in the nematode-trapping fungus Duddingtonia flagrans.</title>
        <authorList>
            <person name="Youssar L."/>
            <person name="Wernet V."/>
            <person name="Hensel N."/>
            <person name="Hildebrandt H.-G."/>
            <person name="Fischer R."/>
        </authorList>
    </citation>
    <scope>NUCLEOTIDE SEQUENCE [LARGE SCALE GENOMIC DNA]</scope>
    <source>
        <strain evidence="1 2">CBS H-5679</strain>
    </source>
</reference>
<accession>A0A437ADJ5</accession>
<dbReference type="Proteomes" id="UP000283090">
    <property type="component" value="Unassembled WGS sequence"/>
</dbReference>
<dbReference type="EMBL" id="SAEB01000001">
    <property type="protein sequence ID" value="RVD89359.1"/>
    <property type="molecule type" value="Genomic_DNA"/>
</dbReference>
<dbReference type="RefSeq" id="XP_067494903.1">
    <property type="nucleotide sequence ID" value="XM_067632696.1"/>
</dbReference>
<dbReference type="AlphaFoldDB" id="A0A437ADJ5"/>
<evidence type="ECO:0000313" key="2">
    <source>
        <dbReference type="Proteomes" id="UP000283090"/>
    </source>
</evidence>
<keyword evidence="2" id="KW-1185">Reference proteome</keyword>
<organism evidence="1 2">
    <name type="scientific">Arthrobotrys flagrans</name>
    <name type="common">Nematode-trapping fungus</name>
    <name type="synonym">Trichothecium flagrans</name>
    <dbReference type="NCBI Taxonomy" id="97331"/>
    <lineage>
        <taxon>Eukaryota</taxon>
        <taxon>Fungi</taxon>
        <taxon>Dikarya</taxon>
        <taxon>Ascomycota</taxon>
        <taxon>Pezizomycotina</taxon>
        <taxon>Orbiliomycetes</taxon>
        <taxon>Orbiliales</taxon>
        <taxon>Orbiliaceae</taxon>
        <taxon>Arthrobotrys</taxon>
    </lineage>
</organism>
<dbReference type="GeneID" id="93582683"/>
<comment type="caution">
    <text evidence="1">The sequence shown here is derived from an EMBL/GenBank/DDBJ whole genome shotgun (WGS) entry which is preliminary data.</text>
</comment>
<sequence length="141" mass="16038">MSSVKISIAVFKGDPLDYTSCRHTGLVLEYDDQQLLLHVKGAHGFFEFEEAVRRKPVEESERLALDGIIHVARIPAKDMDMFRAVVANTNVNNRERGWNCQNFVGDALRKVEEAHLISKEEFDEAIDKMATVLLEATDYEL</sequence>
<dbReference type="STRING" id="97331.A0A437ADJ5"/>
<proteinExistence type="predicted"/>
<dbReference type="VEuPathDB" id="FungiDB:DFL_000372"/>
<dbReference type="OrthoDB" id="37659at2759"/>
<name>A0A437ADJ5_ARTFL</name>